<organism evidence="3 4">
    <name type="scientific">Owenia fusiformis</name>
    <name type="common">Polychaete worm</name>
    <dbReference type="NCBI Taxonomy" id="6347"/>
    <lineage>
        <taxon>Eukaryota</taxon>
        <taxon>Metazoa</taxon>
        <taxon>Spiralia</taxon>
        <taxon>Lophotrochozoa</taxon>
        <taxon>Annelida</taxon>
        <taxon>Polychaeta</taxon>
        <taxon>Sedentaria</taxon>
        <taxon>Canalipalpata</taxon>
        <taxon>Sabellida</taxon>
        <taxon>Oweniida</taxon>
        <taxon>Oweniidae</taxon>
        <taxon>Owenia</taxon>
    </lineage>
</organism>
<feature type="non-terminal residue" evidence="3">
    <location>
        <position position="124"/>
    </location>
</feature>
<comment type="caution">
    <text evidence="3">The sequence shown here is derived from an EMBL/GenBank/DDBJ whole genome shotgun (WGS) entry which is preliminary data.</text>
</comment>
<keyword evidence="2" id="KW-0732">Signal</keyword>
<evidence type="ECO:0000256" key="2">
    <source>
        <dbReference type="SAM" id="SignalP"/>
    </source>
</evidence>
<dbReference type="Proteomes" id="UP000749559">
    <property type="component" value="Unassembled WGS sequence"/>
</dbReference>
<feature type="chain" id="PRO_5035936342" evidence="2">
    <location>
        <begin position="25"/>
        <end position="124"/>
    </location>
</feature>
<accession>A0A8S4PR28</accession>
<feature type="coiled-coil region" evidence="1">
    <location>
        <begin position="73"/>
        <end position="114"/>
    </location>
</feature>
<reference evidence="3" key="1">
    <citation type="submission" date="2022-03" db="EMBL/GenBank/DDBJ databases">
        <authorList>
            <person name="Martin C."/>
        </authorList>
    </citation>
    <scope>NUCLEOTIDE SEQUENCE</scope>
</reference>
<dbReference type="EMBL" id="CAIIXF020000010">
    <property type="protein sequence ID" value="CAH1795875.1"/>
    <property type="molecule type" value="Genomic_DNA"/>
</dbReference>
<gene>
    <name evidence="3" type="ORF">OFUS_LOCUS20345</name>
</gene>
<protein>
    <submittedName>
        <fullName evidence="3">Uncharacterized protein</fullName>
    </submittedName>
</protein>
<keyword evidence="4" id="KW-1185">Reference proteome</keyword>
<feature type="signal peptide" evidence="2">
    <location>
        <begin position="1"/>
        <end position="24"/>
    </location>
</feature>
<dbReference type="AlphaFoldDB" id="A0A8S4PR28"/>
<evidence type="ECO:0000256" key="1">
    <source>
        <dbReference type="SAM" id="Coils"/>
    </source>
</evidence>
<name>A0A8S4PR28_OWEFU</name>
<keyword evidence="1" id="KW-0175">Coiled coil</keyword>
<evidence type="ECO:0000313" key="3">
    <source>
        <dbReference type="EMBL" id="CAH1795875.1"/>
    </source>
</evidence>
<proteinExistence type="predicted"/>
<sequence>MNTNWRYFIIAIVTSYQVCDVTQGFGDNGRDNSQCGGQETSCNTATQQCNNLLQVQSSVISLMTSTHEYTKQIAKLNDRFMQLTADFLELQAQVTGLKTDNQKATLDIDELRHQKTTPVDQQKH</sequence>
<evidence type="ECO:0000313" key="4">
    <source>
        <dbReference type="Proteomes" id="UP000749559"/>
    </source>
</evidence>